<keyword evidence="3 4" id="KW-0687">Ribonucleoprotein</keyword>
<keyword evidence="2 4" id="KW-0689">Ribosomal protein</keyword>
<gene>
    <name evidence="4 5" type="primary">rplW</name>
    <name evidence="5" type="ORF">COY67_02030</name>
</gene>
<dbReference type="GO" id="GO:1990904">
    <property type="term" value="C:ribonucleoprotein complex"/>
    <property type="evidence" value="ECO:0007669"/>
    <property type="project" value="UniProtKB-KW"/>
</dbReference>
<dbReference type="Gene3D" id="3.30.70.330">
    <property type="match status" value="1"/>
</dbReference>
<keyword evidence="4" id="KW-0694">RNA-binding</keyword>
<name>A0A2M7RDI4_9BACT</name>
<evidence type="ECO:0000313" key="5">
    <source>
        <dbReference type="EMBL" id="PIY94829.1"/>
    </source>
</evidence>
<comment type="function">
    <text evidence="4">One of the early assembly proteins it binds 23S rRNA. One of the proteins that surrounds the polypeptide exit tunnel on the outside of the ribosome. Forms the main docking site for trigger factor binding to the ribosome.</text>
</comment>
<evidence type="ECO:0000256" key="2">
    <source>
        <dbReference type="ARBA" id="ARBA00022980"/>
    </source>
</evidence>
<dbReference type="PANTHER" id="PTHR11620">
    <property type="entry name" value="60S RIBOSOMAL PROTEIN L23A"/>
    <property type="match status" value="1"/>
</dbReference>
<organism evidence="5 6">
    <name type="scientific">Candidatus Komeilibacteria bacterium CG_4_10_14_0_8_um_filter_37_78</name>
    <dbReference type="NCBI Taxonomy" id="1974471"/>
    <lineage>
        <taxon>Bacteria</taxon>
        <taxon>Candidatus Komeiliibacteriota</taxon>
    </lineage>
</organism>
<comment type="caution">
    <text evidence="5">The sequence shown here is derived from an EMBL/GenBank/DDBJ whole genome shotgun (WGS) entry which is preliminary data.</text>
</comment>
<comment type="similarity">
    <text evidence="1 4">Belongs to the universal ribosomal protein uL23 family.</text>
</comment>
<dbReference type="NCBIfam" id="NF004363">
    <property type="entry name" value="PRK05738.2-4"/>
    <property type="match status" value="1"/>
</dbReference>
<proteinExistence type="inferred from homology"/>
<dbReference type="GO" id="GO:0006412">
    <property type="term" value="P:translation"/>
    <property type="evidence" value="ECO:0007669"/>
    <property type="project" value="UniProtKB-UniRule"/>
</dbReference>
<evidence type="ECO:0000256" key="3">
    <source>
        <dbReference type="ARBA" id="ARBA00023274"/>
    </source>
</evidence>
<dbReference type="InterPro" id="IPR012678">
    <property type="entry name" value="Ribosomal_uL23/eL15/eS24_sf"/>
</dbReference>
<dbReference type="InterPro" id="IPR013025">
    <property type="entry name" value="Ribosomal_uL23-like"/>
</dbReference>
<comment type="subunit">
    <text evidence="4">Part of the 50S ribosomal subunit. Contacts protein L29, and trigger factor when it is bound to the ribosome.</text>
</comment>
<protein>
    <recommendedName>
        <fullName evidence="4">Large ribosomal subunit protein uL23</fullName>
    </recommendedName>
</protein>
<dbReference type="GO" id="GO:0019843">
    <property type="term" value="F:rRNA binding"/>
    <property type="evidence" value="ECO:0007669"/>
    <property type="project" value="UniProtKB-UniRule"/>
</dbReference>
<dbReference type="EMBL" id="PFMC01000056">
    <property type="protein sequence ID" value="PIY94829.1"/>
    <property type="molecule type" value="Genomic_DNA"/>
</dbReference>
<dbReference type="GO" id="GO:0005840">
    <property type="term" value="C:ribosome"/>
    <property type="evidence" value="ECO:0007669"/>
    <property type="project" value="UniProtKB-KW"/>
</dbReference>
<dbReference type="InterPro" id="IPR012677">
    <property type="entry name" value="Nucleotide-bd_a/b_plait_sf"/>
</dbReference>
<dbReference type="SUPFAM" id="SSF54189">
    <property type="entry name" value="Ribosomal proteins S24e, L23 and L15e"/>
    <property type="match status" value="1"/>
</dbReference>
<reference evidence="6" key="1">
    <citation type="submission" date="2017-09" db="EMBL/GenBank/DDBJ databases">
        <title>Depth-based differentiation of microbial function through sediment-hosted aquifers and enrichment of novel symbionts in the deep terrestrial subsurface.</title>
        <authorList>
            <person name="Probst A.J."/>
            <person name="Ladd B."/>
            <person name="Jarett J.K."/>
            <person name="Geller-Mcgrath D.E."/>
            <person name="Sieber C.M.K."/>
            <person name="Emerson J.B."/>
            <person name="Anantharaman K."/>
            <person name="Thomas B.C."/>
            <person name="Malmstrom R."/>
            <person name="Stieglmeier M."/>
            <person name="Klingl A."/>
            <person name="Woyke T."/>
            <person name="Ryan C.M."/>
            <person name="Banfield J.F."/>
        </authorList>
    </citation>
    <scope>NUCLEOTIDE SEQUENCE [LARGE SCALE GENOMIC DNA]</scope>
</reference>
<keyword evidence="4" id="KW-0699">rRNA-binding</keyword>
<accession>A0A2M7RDI4</accession>
<evidence type="ECO:0000256" key="1">
    <source>
        <dbReference type="ARBA" id="ARBA00006700"/>
    </source>
</evidence>
<dbReference type="Pfam" id="PF00276">
    <property type="entry name" value="Ribosomal_L23"/>
    <property type="match status" value="1"/>
</dbReference>
<dbReference type="GO" id="GO:0003735">
    <property type="term" value="F:structural constituent of ribosome"/>
    <property type="evidence" value="ECO:0007669"/>
    <property type="project" value="InterPro"/>
</dbReference>
<dbReference type="Proteomes" id="UP000228689">
    <property type="component" value="Unassembled WGS sequence"/>
</dbReference>
<dbReference type="HAMAP" id="MF_01369_B">
    <property type="entry name" value="Ribosomal_uL23_B"/>
    <property type="match status" value="1"/>
</dbReference>
<sequence>MSIFSKFRKEDDQQVAAKAPVVKDDSKKVKDEDLSLSDLQAKDSKKETKPGKAKNVKKVLSDTGLSYKWLIKPIITEKATYLGAENKYVLEVNKDANKIEIKKVLKKLYNVDVLKVNVMNRAGRKVRYGKVSGQTKSTKKAIVTLKSGQSIDLYEGV</sequence>
<evidence type="ECO:0000313" key="6">
    <source>
        <dbReference type="Proteomes" id="UP000228689"/>
    </source>
</evidence>
<dbReference type="AlphaFoldDB" id="A0A2M7RDI4"/>
<evidence type="ECO:0000256" key="4">
    <source>
        <dbReference type="HAMAP-Rule" id="MF_01369"/>
    </source>
</evidence>